<name>A0ABT7ZKR3_9BACL</name>
<evidence type="ECO:0000313" key="6">
    <source>
        <dbReference type="EMBL" id="MDN3427287.1"/>
    </source>
</evidence>
<dbReference type="EC" id="2.1.1.334" evidence="6"/>
<gene>
    <name evidence="6" type="ORF">QMA01_08280</name>
</gene>
<dbReference type="PANTHER" id="PTHR43847">
    <property type="entry name" value="BLL3993 PROTEIN"/>
    <property type="match status" value="1"/>
</dbReference>
<dbReference type="PANTHER" id="PTHR43847:SF1">
    <property type="entry name" value="BLL3993 PROTEIN"/>
    <property type="match status" value="1"/>
</dbReference>
<dbReference type="GO" id="GO:0032259">
    <property type="term" value="P:methylation"/>
    <property type="evidence" value="ECO:0007669"/>
    <property type="project" value="UniProtKB-KW"/>
</dbReference>
<feature type="transmembrane region" description="Helical" evidence="5">
    <location>
        <begin position="88"/>
        <end position="107"/>
    </location>
</feature>
<dbReference type="RefSeq" id="WP_225218415.1">
    <property type="nucleotide sequence ID" value="NZ_JASDCQ010000002.1"/>
</dbReference>
<keyword evidence="3 5" id="KW-1133">Transmembrane helix</keyword>
<organism evidence="6 7">
    <name type="scientific">Planococcus notacanthi</name>
    <dbReference type="NCBI Taxonomy" id="3035188"/>
    <lineage>
        <taxon>Bacteria</taxon>
        <taxon>Bacillati</taxon>
        <taxon>Bacillota</taxon>
        <taxon>Bacilli</taxon>
        <taxon>Bacillales</taxon>
        <taxon>Caryophanaceae</taxon>
        <taxon>Planococcus</taxon>
    </lineage>
</organism>
<dbReference type="EMBL" id="JASDCQ010000002">
    <property type="protein sequence ID" value="MDN3427287.1"/>
    <property type="molecule type" value="Genomic_DNA"/>
</dbReference>
<feature type="transmembrane region" description="Helical" evidence="5">
    <location>
        <begin position="144"/>
        <end position="173"/>
    </location>
</feature>
<dbReference type="EC" id="2.1.1.100" evidence="6"/>
<reference evidence="6 7" key="1">
    <citation type="submission" date="2023-03" db="EMBL/GenBank/DDBJ databases">
        <authorList>
            <person name="Uniacke-Lowe S."/>
            <person name="Ross P."/>
            <person name="Hill C."/>
        </authorList>
    </citation>
    <scope>NUCLEOTIDE SEQUENCE [LARGE SCALE GENOMIC DNA]</scope>
    <source>
        <strain evidence="6 7">APC 4016</strain>
    </source>
</reference>
<keyword evidence="7" id="KW-1185">Reference proteome</keyword>
<dbReference type="Proteomes" id="UP001225873">
    <property type="component" value="Unassembled WGS sequence"/>
</dbReference>
<accession>A0ABT7ZKR3</accession>
<proteinExistence type="predicted"/>
<evidence type="ECO:0000256" key="4">
    <source>
        <dbReference type="ARBA" id="ARBA00023136"/>
    </source>
</evidence>
<feature type="transmembrane region" description="Helical" evidence="5">
    <location>
        <begin position="20"/>
        <end position="37"/>
    </location>
</feature>
<evidence type="ECO:0000256" key="2">
    <source>
        <dbReference type="ARBA" id="ARBA00022692"/>
    </source>
</evidence>
<comment type="caution">
    <text evidence="6">The sequence shown here is derived from an EMBL/GenBank/DDBJ whole genome shotgun (WGS) entry which is preliminary data.</text>
</comment>
<keyword evidence="6" id="KW-0489">Methyltransferase</keyword>
<keyword evidence="4 5" id="KW-0472">Membrane</keyword>
<evidence type="ECO:0000256" key="1">
    <source>
        <dbReference type="ARBA" id="ARBA00004141"/>
    </source>
</evidence>
<dbReference type="GO" id="GO:0004671">
    <property type="term" value="F:protein C-terminal S-isoprenylcysteine carboxyl O-methyltransferase activity"/>
    <property type="evidence" value="ECO:0007669"/>
    <property type="project" value="UniProtKB-EC"/>
</dbReference>
<comment type="subcellular location">
    <subcellularLocation>
        <location evidence="1">Membrane</location>
        <topology evidence="1">Multi-pass membrane protein</topology>
    </subcellularLocation>
</comment>
<dbReference type="InterPro" id="IPR052527">
    <property type="entry name" value="Metal_cation-efflux_comp"/>
</dbReference>
<keyword evidence="6" id="KW-0808">Transferase</keyword>
<sequence length="206" mass="23823">MYCFEMFYILEGKEQEVEASFMTMIEWIFTAISLFWLSEFLIFRNRGIGQGDPLEKRTFFTIFAVLIATILIAAVLQELMAFETIARISQAVGVILLASGVFLRFWGIVHLKSQFTRYVTVREGDEIVSTGPYRKLRHPLYTGLLFITLGMALFFTSAIAAVLGGLAMVWALLKRINYEEQLLIEKFGPDYQQWMKKRARLIPFIY</sequence>
<evidence type="ECO:0000256" key="3">
    <source>
        <dbReference type="ARBA" id="ARBA00022989"/>
    </source>
</evidence>
<dbReference type="Pfam" id="PF04140">
    <property type="entry name" value="ICMT"/>
    <property type="match status" value="1"/>
</dbReference>
<dbReference type="InterPro" id="IPR007269">
    <property type="entry name" value="ICMT_MeTrfase"/>
</dbReference>
<feature type="transmembrane region" description="Helical" evidence="5">
    <location>
        <begin position="58"/>
        <end position="76"/>
    </location>
</feature>
<evidence type="ECO:0000313" key="7">
    <source>
        <dbReference type="Proteomes" id="UP001225873"/>
    </source>
</evidence>
<dbReference type="Gene3D" id="1.20.120.1630">
    <property type="match status" value="1"/>
</dbReference>
<protein>
    <submittedName>
        <fullName evidence="6">Isoprenylcysteine carboxylmethyltransferase family protein</fullName>
        <ecNumber evidence="6">2.1.1.100</ecNumber>
        <ecNumber evidence="6">2.1.1.334</ecNumber>
    </submittedName>
</protein>
<evidence type="ECO:0000256" key="5">
    <source>
        <dbReference type="SAM" id="Phobius"/>
    </source>
</evidence>
<keyword evidence="2 5" id="KW-0812">Transmembrane</keyword>